<organism evidence="2 3">
    <name type="scientific">Amycolatopsis rubida</name>
    <dbReference type="NCBI Taxonomy" id="112413"/>
    <lineage>
        <taxon>Bacteria</taxon>
        <taxon>Bacillati</taxon>
        <taxon>Actinomycetota</taxon>
        <taxon>Actinomycetes</taxon>
        <taxon>Pseudonocardiales</taxon>
        <taxon>Pseudonocardiaceae</taxon>
        <taxon>Amycolatopsis</taxon>
    </lineage>
</organism>
<evidence type="ECO:0000313" key="2">
    <source>
        <dbReference type="EMBL" id="SFQ55322.1"/>
    </source>
</evidence>
<dbReference type="STRING" id="112413.SAMN05421854_11537"/>
<dbReference type="EMBL" id="FOWC01000015">
    <property type="protein sequence ID" value="SFQ55322.1"/>
    <property type="molecule type" value="Genomic_DNA"/>
</dbReference>
<reference evidence="2 3" key="1">
    <citation type="submission" date="2016-10" db="EMBL/GenBank/DDBJ databases">
        <authorList>
            <person name="de Groot N.N."/>
        </authorList>
    </citation>
    <scope>NUCLEOTIDE SEQUENCE [LARGE SCALE GENOMIC DNA]</scope>
    <source>
        <strain evidence="2 3">DSM 44637</strain>
    </source>
</reference>
<sequence>MPASSKPDLSVPGNRAELRACRLPAGWRYRWKVLRIARQRVLRRSARMPEPFVPGTRKHQRDAAIRHRPMAGDSPILHEQLQI</sequence>
<dbReference type="AlphaFoldDB" id="A0A1I5ZFV8"/>
<name>A0A1I5ZFV8_9PSEU</name>
<protein>
    <submittedName>
        <fullName evidence="2">Uncharacterized protein</fullName>
    </submittedName>
</protein>
<evidence type="ECO:0000256" key="1">
    <source>
        <dbReference type="SAM" id="MobiDB-lite"/>
    </source>
</evidence>
<evidence type="ECO:0000313" key="3">
    <source>
        <dbReference type="Proteomes" id="UP000199137"/>
    </source>
</evidence>
<feature type="region of interest" description="Disordered" evidence="1">
    <location>
        <begin position="50"/>
        <end position="83"/>
    </location>
</feature>
<proteinExistence type="predicted"/>
<gene>
    <name evidence="2" type="ORF">SAMN05421854_11537</name>
</gene>
<accession>A0A1I5ZFV8</accession>
<dbReference type="Proteomes" id="UP000199137">
    <property type="component" value="Unassembled WGS sequence"/>
</dbReference>